<dbReference type="OrthoDB" id="6672161at2759"/>
<dbReference type="Proteomes" id="UP001153636">
    <property type="component" value="Chromosome 10"/>
</dbReference>
<dbReference type="EMBL" id="OV651822">
    <property type="protein sequence ID" value="CAH1100204.1"/>
    <property type="molecule type" value="Genomic_DNA"/>
</dbReference>
<reference evidence="1" key="1">
    <citation type="submission" date="2022-01" db="EMBL/GenBank/DDBJ databases">
        <authorList>
            <person name="King R."/>
        </authorList>
    </citation>
    <scope>NUCLEOTIDE SEQUENCE</scope>
</reference>
<dbReference type="InterPro" id="IPR036716">
    <property type="entry name" value="Pest_crys_N_sf"/>
</dbReference>
<accession>A0A9P0G368</accession>
<dbReference type="SUPFAM" id="SSF56849">
    <property type="entry name" value="delta-Endotoxin (insectocide), N-terminal domain"/>
    <property type="match status" value="1"/>
</dbReference>
<evidence type="ECO:0000313" key="1">
    <source>
        <dbReference type="EMBL" id="CAH1100204.1"/>
    </source>
</evidence>
<organism evidence="1 2">
    <name type="scientific">Psylliodes chrysocephalus</name>
    <dbReference type="NCBI Taxonomy" id="3402493"/>
    <lineage>
        <taxon>Eukaryota</taxon>
        <taxon>Metazoa</taxon>
        <taxon>Ecdysozoa</taxon>
        <taxon>Arthropoda</taxon>
        <taxon>Hexapoda</taxon>
        <taxon>Insecta</taxon>
        <taxon>Pterygota</taxon>
        <taxon>Neoptera</taxon>
        <taxon>Endopterygota</taxon>
        <taxon>Coleoptera</taxon>
        <taxon>Polyphaga</taxon>
        <taxon>Cucujiformia</taxon>
        <taxon>Chrysomeloidea</taxon>
        <taxon>Chrysomelidae</taxon>
        <taxon>Galerucinae</taxon>
        <taxon>Alticini</taxon>
        <taxon>Psylliodes</taxon>
    </lineage>
</organism>
<proteinExistence type="predicted"/>
<dbReference type="GO" id="GO:0090729">
    <property type="term" value="F:toxin activity"/>
    <property type="evidence" value="ECO:0007669"/>
    <property type="project" value="InterPro"/>
</dbReference>
<keyword evidence="2" id="KW-1185">Reference proteome</keyword>
<dbReference type="AlphaFoldDB" id="A0A9P0G368"/>
<evidence type="ECO:0000313" key="2">
    <source>
        <dbReference type="Proteomes" id="UP001153636"/>
    </source>
</evidence>
<dbReference type="Gene3D" id="1.20.190.10">
    <property type="entry name" value="Pesticidal crystal protein, N-terminal domain"/>
    <property type="match status" value="1"/>
</dbReference>
<gene>
    <name evidence="1" type="ORF">PSYICH_LOCUS2093</name>
</gene>
<name>A0A9P0G368_9CUCU</name>
<sequence length="510" mass="57779">MSKYCSNVFEIPAKDNSLTASQDTKVIPLYHRNYHVLNIGRVPIKAEVIFGTALGWHGTAVQPVLVQPGEATILDMTKNLYFLTTVKIYNEQSLRALVHVGRDDASDWDKRPKHPIKLDVNMISNNIIKFSPANIPLISDKLDPILDFFFPQKGIIWGTIIDESIQIHTKIKLDIRQLRTKLINLNALLEHKEASVGASFPYQFMQLMEDLLGFEKKFVISKEATNADYHNYISLAYYSSMVSLKMCLYQFGILNRIKIGLNDEQVRRLLLLSKQLIEDRLDGAITYINRVATKAINNEYNNCEPQLAYDSIATVQTYCGLAGLQFIPYWNGILTNPFWKKKAYNNVIIYSTYFGRPSPLLYKQMVQEEVVEPLQPQSIRGVRNKMIGVDVWLWRNNSRSLPKIGGMTVHFQNGNVYNLGTATREAKSFFFDNALLVKLTAWGVGAIDCLEFGFSDGRIITCGSKGSQEEFRDFELGQHCISGLYLASDVPFLNGQAANIAVSFQLISEL</sequence>
<protein>
    <submittedName>
        <fullName evidence="1">Uncharacterized protein</fullName>
    </submittedName>
</protein>